<evidence type="ECO:0000313" key="1">
    <source>
        <dbReference type="EMBL" id="CAH2404775.1"/>
    </source>
</evidence>
<gene>
    <name evidence="1" type="ORF">MES5069_440122</name>
</gene>
<comment type="caution">
    <text evidence="1">The sequence shown here is derived from an EMBL/GenBank/DDBJ whole genome shotgun (WGS) entry which is preliminary data.</text>
</comment>
<evidence type="ECO:0000313" key="2">
    <source>
        <dbReference type="Proteomes" id="UP001153050"/>
    </source>
</evidence>
<keyword evidence="2" id="KW-1185">Reference proteome</keyword>
<name>A0ABN8K812_9HYPH</name>
<reference evidence="1 2" key="1">
    <citation type="submission" date="2022-03" db="EMBL/GenBank/DDBJ databases">
        <authorList>
            <person name="Brunel B."/>
        </authorList>
    </citation>
    <scope>NUCLEOTIDE SEQUENCE [LARGE SCALE GENOMIC DNA]</scope>
    <source>
        <strain evidence="1">STM5069sample</strain>
    </source>
</reference>
<organism evidence="1 2">
    <name type="scientific">Mesorhizobium escarrei</name>
    <dbReference type="NCBI Taxonomy" id="666018"/>
    <lineage>
        <taxon>Bacteria</taxon>
        <taxon>Pseudomonadati</taxon>
        <taxon>Pseudomonadota</taxon>
        <taxon>Alphaproteobacteria</taxon>
        <taxon>Hyphomicrobiales</taxon>
        <taxon>Phyllobacteriaceae</taxon>
        <taxon>Mesorhizobium</taxon>
    </lineage>
</organism>
<protein>
    <submittedName>
        <fullName evidence="1">Uncharacterized protein</fullName>
    </submittedName>
</protein>
<dbReference type="EMBL" id="CAKXZT010000140">
    <property type="protein sequence ID" value="CAH2404775.1"/>
    <property type="molecule type" value="Genomic_DNA"/>
</dbReference>
<proteinExistence type="predicted"/>
<sequence length="59" mass="6307">MAGSGFASCPGRRPAPLGDCFEIRSGESYGGGFETRRAADIRALSVQLDAQMTKDQRTL</sequence>
<dbReference type="Proteomes" id="UP001153050">
    <property type="component" value="Unassembled WGS sequence"/>
</dbReference>
<accession>A0ABN8K812</accession>